<evidence type="ECO:0000256" key="1">
    <source>
        <dbReference type="SAM" id="MobiDB-lite"/>
    </source>
</evidence>
<dbReference type="EMBL" id="JACIGM010000014">
    <property type="protein sequence ID" value="MBB4277730.1"/>
    <property type="molecule type" value="Genomic_DNA"/>
</dbReference>
<gene>
    <name evidence="2" type="ORF">GGE12_005539</name>
</gene>
<accession>A0A7W6WH84</accession>
<dbReference type="Proteomes" id="UP000533641">
    <property type="component" value="Unassembled WGS sequence"/>
</dbReference>
<organism evidence="2 3">
    <name type="scientific">Rhizobium mongolense</name>
    <dbReference type="NCBI Taxonomy" id="57676"/>
    <lineage>
        <taxon>Bacteria</taxon>
        <taxon>Pseudomonadati</taxon>
        <taxon>Pseudomonadota</taxon>
        <taxon>Alphaproteobacteria</taxon>
        <taxon>Hyphomicrobiales</taxon>
        <taxon>Rhizobiaceae</taxon>
        <taxon>Rhizobium/Agrobacterium group</taxon>
        <taxon>Rhizobium</taxon>
    </lineage>
</organism>
<feature type="region of interest" description="Disordered" evidence="1">
    <location>
        <begin position="1"/>
        <end position="35"/>
    </location>
</feature>
<comment type="caution">
    <text evidence="2">The sequence shown here is derived from an EMBL/GenBank/DDBJ whole genome shotgun (WGS) entry which is preliminary data.</text>
</comment>
<reference evidence="2 3" key="1">
    <citation type="submission" date="2020-08" db="EMBL/GenBank/DDBJ databases">
        <title>Genomic Encyclopedia of Type Strains, Phase IV (KMG-V): Genome sequencing to study the core and pangenomes of soil and plant-associated prokaryotes.</title>
        <authorList>
            <person name="Whitman W."/>
        </authorList>
    </citation>
    <scope>NUCLEOTIDE SEQUENCE [LARGE SCALE GENOMIC DNA]</scope>
    <source>
        <strain evidence="2 3">SEMIA 402</strain>
    </source>
</reference>
<protein>
    <submittedName>
        <fullName evidence="2">Uncharacterized protein</fullName>
    </submittedName>
</protein>
<evidence type="ECO:0000313" key="2">
    <source>
        <dbReference type="EMBL" id="MBB4277730.1"/>
    </source>
</evidence>
<dbReference type="AlphaFoldDB" id="A0A7W6WH84"/>
<evidence type="ECO:0000313" key="3">
    <source>
        <dbReference type="Proteomes" id="UP000533641"/>
    </source>
</evidence>
<proteinExistence type="predicted"/>
<name>A0A7W6WH84_9HYPH</name>
<sequence>MVDGEDMGDGGHQAASAQRIATGVRFHGQPRTRRSTVEEEDIKFVFKLADAFAYGGLADVQFVTSGAEAAISCSGATRFRLAIHGTSP</sequence>